<proteinExistence type="predicted"/>
<keyword evidence="3" id="KW-1185">Reference proteome</keyword>
<evidence type="ECO:0000313" key="3">
    <source>
        <dbReference type="Proteomes" id="UP001333818"/>
    </source>
</evidence>
<keyword evidence="1" id="KW-0732">Signal</keyword>
<sequence length="174" mass="19898">MLKVKLQFSKFLALLLAFCCTFVAVYAANSQQRPLDEAHSKISISAKEASKHKLASEVLVEAGIAKRYDMHFDHVLGSLIGSGEEIKIHERFRKMFVREIGWKHFKDAYAARLEADFSEDELKELLNLSKQPAMKKLLQSEVKAYMETSKQRFKMGFDLWNNYNNGNISLPPAP</sequence>
<dbReference type="RefSeq" id="WP_330481660.1">
    <property type="nucleotide sequence ID" value="NZ_JAZBJZ010000002.1"/>
</dbReference>
<dbReference type="EMBL" id="JAZBJZ010000002">
    <property type="protein sequence ID" value="MEE3715237.1"/>
    <property type="molecule type" value="Genomic_DNA"/>
</dbReference>
<protein>
    <submittedName>
        <fullName evidence="2">DUF2059 domain-containing protein</fullName>
    </submittedName>
</protein>
<evidence type="ECO:0000256" key="1">
    <source>
        <dbReference type="SAM" id="SignalP"/>
    </source>
</evidence>
<evidence type="ECO:0000313" key="2">
    <source>
        <dbReference type="EMBL" id="MEE3715237.1"/>
    </source>
</evidence>
<feature type="signal peptide" evidence="1">
    <location>
        <begin position="1"/>
        <end position="27"/>
    </location>
</feature>
<gene>
    <name evidence="2" type="ORF">V2H45_00600</name>
</gene>
<comment type="caution">
    <text evidence="2">The sequence shown here is derived from an EMBL/GenBank/DDBJ whole genome shotgun (WGS) entry which is preliminary data.</text>
</comment>
<accession>A0AAW9PPL4</accession>
<dbReference type="AlphaFoldDB" id="A0AAW9PPL4"/>
<reference evidence="2" key="1">
    <citation type="submission" date="2024-01" db="EMBL/GenBank/DDBJ databases">
        <title>Bank of Algae and Cyanobacteria of the Azores (BACA) strain genomes.</title>
        <authorList>
            <person name="Luz R."/>
            <person name="Cordeiro R."/>
            <person name="Fonseca A."/>
            <person name="Goncalves V."/>
        </authorList>
    </citation>
    <scope>NUCLEOTIDE SEQUENCE</scope>
    <source>
        <strain evidence="2">BACA0141</strain>
    </source>
</reference>
<organism evidence="2 3">
    <name type="scientific">Tumidithrix elongata BACA0141</name>
    <dbReference type="NCBI Taxonomy" id="2716417"/>
    <lineage>
        <taxon>Bacteria</taxon>
        <taxon>Bacillati</taxon>
        <taxon>Cyanobacteriota</taxon>
        <taxon>Cyanophyceae</taxon>
        <taxon>Pseudanabaenales</taxon>
        <taxon>Pseudanabaenaceae</taxon>
        <taxon>Tumidithrix</taxon>
        <taxon>Tumidithrix elongata</taxon>
    </lineage>
</organism>
<dbReference type="Proteomes" id="UP001333818">
    <property type="component" value="Unassembled WGS sequence"/>
</dbReference>
<name>A0AAW9PPL4_9CYAN</name>
<feature type="chain" id="PRO_5043712654" evidence="1">
    <location>
        <begin position="28"/>
        <end position="174"/>
    </location>
</feature>